<dbReference type="InterPro" id="IPR051298">
    <property type="entry name" value="Heme_transport/Cell_adhesion"/>
</dbReference>
<proteinExistence type="predicted"/>
<dbReference type="AlphaFoldDB" id="A0A7I4Y0P7"/>
<accession>A0A7I4Y0P7</accession>
<sequence length="512" mass="56883">MSKNPKLFSLLILVFIKQLIGADFFTRLCLRPLQSGKAKLTDSTTCVLKLNITTNSNAALKLCRAVSPFTVIKVTEGYPTECVYDKAFYCHPHEEEFLGYCFLVKSHGRRYHRKACGRERYKLHVIQSLEEIKWVAAVFGERHKEVWVGNIGETAVHLRPVRDRRPMFEGYEANAASSPVKLRLEKGGLDGIRIGTAIYGDRREFNSFLCSRQANLYIESMETDKEEGTIYEQLHIPHLYVPEKNGYVRPYVYYGLVHAVEGSEFNADVVKLNRFCDLLPHGYAVRVEDFENLTEFRNLVGQFTEMPVRVSARRDPNNKNQASGDCKKHETNPQAYAELFSHVDKGGKTLKFPYDLWADGYPKNMCADKPRTTVAVWKNGYVDVPAMARLPVICAYGQYRRKVTAKPSTTTTTSTTTTSTTTIAQTTTTTTTPTTTTTIKIPVVTTTPTATTTTTTSPTSTLTTTSESDSSKAVVPSSTTTSAATTTTSTVPSTTTTSTTPTTSTTTSTTTP</sequence>
<dbReference type="PANTHER" id="PTHR22917">
    <property type="entry name" value="HEMOPEXIN DOMAIN-CONTAINING PROTEIN"/>
    <property type="match status" value="1"/>
</dbReference>
<keyword evidence="3" id="KW-1185">Reference proteome</keyword>
<dbReference type="WBParaSite" id="HCON_00029628-00001">
    <property type="protein sequence ID" value="HCON_00029628-00001"/>
    <property type="gene ID" value="HCON_00029628"/>
</dbReference>
<evidence type="ECO:0000256" key="2">
    <source>
        <dbReference type="SAM" id="SignalP"/>
    </source>
</evidence>
<evidence type="ECO:0000256" key="1">
    <source>
        <dbReference type="SAM" id="MobiDB-lite"/>
    </source>
</evidence>
<feature type="compositionally biased region" description="Low complexity" evidence="1">
    <location>
        <begin position="473"/>
        <end position="512"/>
    </location>
</feature>
<reference evidence="4" key="1">
    <citation type="submission" date="2020-12" db="UniProtKB">
        <authorList>
            <consortium name="WormBaseParasite"/>
        </authorList>
    </citation>
    <scope>IDENTIFICATION</scope>
    <source>
        <strain evidence="4">MHco3</strain>
    </source>
</reference>
<protein>
    <submittedName>
        <fullName evidence="4">US6</fullName>
    </submittedName>
</protein>
<organism evidence="3 4">
    <name type="scientific">Haemonchus contortus</name>
    <name type="common">Barber pole worm</name>
    <dbReference type="NCBI Taxonomy" id="6289"/>
    <lineage>
        <taxon>Eukaryota</taxon>
        <taxon>Metazoa</taxon>
        <taxon>Ecdysozoa</taxon>
        <taxon>Nematoda</taxon>
        <taxon>Chromadorea</taxon>
        <taxon>Rhabditida</taxon>
        <taxon>Rhabditina</taxon>
        <taxon>Rhabditomorpha</taxon>
        <taxon>Strongyloidea</taxon>
        <taxon>Trichostrongylidae</taxon>
        <taxon>Haemonchus</taxon>
    </lineage>
</organism>
<dbReference type="Proteomes" id="UP000025227">
    <property type="component" value="Unplaced"/>
</dbReference>
<feature type="chain" id="PRO_5029603705" evidence="2">
    <location>
        <begin position="23"/>
        <end position="512"/>
    </location>
</feature>
<dbReference type="PANTHER" id="PTHR22917:SF6">
    <property type="entry name" value="EG:8D8.2 PROTEIN-RELATED"/>
    <property type="match status" value="1"/>
</dbReference>
<name>A0A7I4Y0P7_HAECO</name>
<feature type="signal peptide" evidence="2">
    <location>
        <begin position="1"/>
        <end position="22"/>
    </location>
</feature>
<feature type="region of interest" description="Disordered" evidence="1">
    <location>
        <begin position="449"/>
        <end position="512"/>
    </location>
</feature>
<feature type="compositionally biased region" description="Low complexity" evidence="1">
    <location>
        <begin position="449"/>
        <end position="465"/>
    </location>
</feature>
<dbReference type="OrthoDB" id="5872865at2759"/>
<evidence type="ECO:0000313" key="3">
    <source>
        <dbReference type="Proteomes" id="UP000025227"/>
    </source>
</evidence>
<keyword evidence="2" id="KW-0732">Signal</keyword>
<evidence type="ECO:0000313" key="4">
    <source>
        <dbReference type="WBParaSite" id="HCON_00029628-00001"/>
    </source>
</evidence>